<evidence type="ECO:0000313" key="1">
    <source>
        <dbReference type="EMBL" id="KAI7962798.1"/>
    </source>
</evidence>
<gene>
    <name evidence="1" type="ORF">MJO28_000892</name>
</gene>
<reference evidence="2" key="2">
    <citation type="journal article" date="2018" name="Mol. Plant Microbe Interact.">
        <title>Genome sequence resources for the wheat stripe rust pathogen (Puccinia striiformis f. sp. tritici) and the barley stripe rust pathogen (Puccinia striiformis f. sp. hordei).</title>
        <authorList>
            <person name="Xia C."/>
            <person name="Wang M."/>
            <person name="Yin C."/>
            <person name="Cornejo O.E."/>
            <person name="Hulbert S.H."/>
            <person name="Chen X."/>
        </authorList>
    </citation>
    <scope>NUCLEOTIDE SEQUENCE [LARGE SCALE GENOMIC DNA]</scope>
    <source>
        <strain evidence="2">93-210</strain>
    </source>
</reference>
<dbReference type="EMBL" id="CM045865">
    <property type="protein sequence ID" value="KAI7962798.1"/>
    <property type="molecule type" value="Genomic_DNA"/>
</dbReference>
<reference evidence="2" key="1">
    <citation type="journal article" date="2018" name="BMC Genomics">
        <title>Genomic insights into host adaptation between the wheat stripe rust pathogen (Puccinia striiformis f. sp. tritici) and the barley stripe rust pathogen (Puccinia striiformis f. sp. hordei).</title>
        <authorList>
            <person name="Xia C."/>
            <person name="Wang M."/>
            <person name="Yin C."/>
            <person name="Cornejo O.E."/>
            <person name="Hulbert S.H."/>
            <person name="Chen X."/>
        </authorList>
    </citation>
    <scope>NUCLEOTIDE SEQUENCE [LARGE SCALE GENOMIC DNA]</scope>
    <source>
        <strain evidence="2">93-210</strain>
    </source>
</reference>
<name>A0ACC0F1W5_9BASI</name>
<dbReference type="Proteomes" id="UP001060170">
    <property type="component" value="Chromosome 1"/>
</dbReference>
<proteinExistence type="predicted"/>
<reference evidence="1 2" key="3">
    <citation type="journal article" date="2022" name="Microbiol. Spectr.">
        <title>Folding features and dynamics of 3D genome architecture in plant fungal pathogens.</title>
        <authorList>
            <person name="Xia C."/>
        </authorList>
    </citation>
    <scope>NUCLEOTIDE SEQUENCE [LARGE SCALE GENOMIC DNA]</scope>
    <source>
        <strain evidence="1 2">93-210</strain>
    </source>
</reference>
<keyword evidence="2" id="KW-1185">Reference proteome</keyword>
<organism evidence="1 2">
    <name type="scientific">Puccinia striiformis f. sp. tritici</name>
    <dbReference type="NCBI Taxonomy" id="168172"/>
    <lineage>
        <taxon>Eukaryota</taxon>
        <taxon>Fungi</taxon>
        <taxon>Dikarya</taxon>
        <taxon>Basidiomycota</taxon>
        <taxon>Pucciniomycotina</taxon>
        <taxon>Pucciniomycetes</taxon>
        <taxon>Pucciniales</taxon>
        <taxon>Pucciniaceae</taxon>
        <taxon>Puccinia</taxon>
    </lineage>
</organism>
<accession>A0ACC0F1W5</accession>
<protein>
    <submittedName>
        <fullName evidence="1">Uncharacterized protein</fullName>
    </submittedName>
</protein>
<evidence type="ECO:0000313" key="2">
    <source>
        <dbReference type="Proteomes" id="UP001060170"/>
    </source>
</evidence>
<comment type="caution">
    <text evidence="1">The sequence shown here is derived from an EMBL/GenBank/DDBJ whole genome shotgun (WGS) entry which is preliminary data.</text>
</comment>
<sequence>MNSSTATPARIAVHHQPLPVDHPQSQETIQNTEYIKRPPPPLETPHLPHPILNFHHPPSYSYFRPLSSSRSTSIHSNQPHLNPQVDLARQEKPQPNQ</sequence>